<protein>
    <submittedName>
        <fullName evidence="1">Uncharacterized protein</fullName>
    </submittedName>
</protein>
<sequence>MHFHLITSSFILDLAVKWTRVADPPASPSTSVLPIFSIVAEFPEIPHPPDLPICLLI</sequence>
<evidence type="ECO:0000313" key="1">
    <source>
        <dbReference type="EMBL" id="JAD27445.1"/>
    </source>
</evidence>
<reference evidence="1" key="2">
    <citation type="journal article" date="2015" name="Data Brief">
        <title>Shoot transcriptome of the giant reed, Arundo donax.</title>
        <authorList>
            <person name="Barrero R.A."/>
            <person name="Guerrero F.D."/>
            <person name="Moolhuijzen P."/>
            <person name="Goolsby J.A."/>
            <person name="Tidwell J."/>
            <person name="Bellgard S.E."/>
            <person name="Bellgard M.I."/>
        </authorList>
    </citation>
    <scope>NUCLEOTIDE SEQUENCE</scope>
    <source>
        <tissue evidence="1">Shoot tissue taken approximately 20 cm above the soil surface</tissue>
    </source>
</reference>
<proteinExistence type="predicted"/>
<name>A0A0A8YRG1_ARUDO</name>
<accession>A0A0A8YRG1</accession>
<reference evidence="1" key="1">
    <citation type="submission" date="2014-09" db="EMBL/GenBank/DDBJ databases">
        <authorList>
            <person name="Magalhaes I.L.F."/>
            <person name="Oliveira U."/>
            <person name="Santos F.R."/>
            <person name="Vidigal T.H.D.A."/>
            <person name="Brescovit A.D."/>
            <person name="Santos A.J."/>
        </authorList>
    </citation>
    <scope>NUCLEOTIDE SEQUENCE</scope>
    <source>
        <tissue evidence="1">Shoot tissue taken approximately 20 cm above the soil surface</tissue>
    </source>
</reference>
<dbReference type="EMBL" id="GBRH01270450">
    <property type="protein sequence ID" value="JAD27445.1"/>
    <property type="molecule type" value="Transcribed_RNA"/>
</dbReference>
<organism evidence="1">
    <name type="scientific">Arundo donax</name>
    <name type="common">Giant reed</name>
    <name type="synonym">Donax arundinaceus</name>
    <dbReference type="NCBI Taxonomy" id="35708"/>
    <lineage>
        <taxon>Eukaryota</taxon>
        <taxon>Viridiplantae</taxon>
        <taxon>Streptophyta</taxon>
        <taxon>Embryophyta</taxon>
        <taxon>Tracheophyta</taxon>
        <taxon>Spermatophyta</taxon>
        <taxon>Magnoliopsida</taxon>
        <taxon>Liliopsida</taxon>
        <taxon>Poales</taxon>
        <taxon>Poaceae</taxon>
        <taxon>PACMAD clade</taxon>
        <taxon>Arundinoideae</taxon>
        <taxon>Arundineae</taxon>
        <taxon>Arundo</taxon>
    </lineage>
</organism>
<dbReference type="AlphaFoldDB" id="A0A0A8YRG1"/>